<keyword evidence="2" id="KW-1185">Reference proteome</keyword>
<dbReference type="EMBL" id="CAVMJV010000005">
    <property type="protein sequence ID" value="CAK5032049.1"/>
    <property type="molecule type" value="Genomic_DNA"/>
</dbReference>
<organism evidence="1 2">
    <name type="scientific">Meloidogyne enterolobii</name>
    <name type="common">Root-knot nematode worm</name>
    <name type="synonym">Meloidogyne mayaguensis</name>
    <dbReference type="NCBI Taxonomy" id="390850"/>
    <lineage>
        <taxon>Eukaryota</taxon>
        <taxon>Metazoa</taxon>
        <taxon>Ecdysozoa</taxon>
        <taxon>Nematoda</taxon>
        <taxon>Chromadorea</taxon>
        <taxon>Rhabditida</taxon>
        <taxon>Tylenchina</taxon>
        <taxon>Tylenchomorpha</taxon>
        <taxon>Tylenchoidea</taxon>
        <taxon>Meloidogynidae</taxon>
        <taxon>Meloidogyninae</taxon>
        <taxon>Meloidogyne</taxon>
    </lineage>
</organism>
<evidence type="ECO:0000313" key="1">
    <source>
        <dbReference type="EMBL" id="CAK5032049.1"/>
    </source>
</evidence>
<dbReference type="Proteomes" id="UP001497535">
    <property type="component" value="Unassembled WGS sequence"/>
</dbReference>
<accession>A0ACB0Y5P0</accession>
<comment type="caution">
    <text evidence="1">The sequence shown here is derived from an EMBL/GenBank/DDBJ whole genome shotgun (WGS) entry which is preliminary data.</text>
</comment>
<evidence type="ECO:0000313" key="2">
    <source>
        <dbReference type="Proteomes" id="UP001497535"/>
    </source>
</evidence>
<sequence length="872" mass="98054">MSSNNNKSSPSSTRNRTQSMGSNNSSTNSDYYLFNNGNTKSILKNPNLNSEIIKGKNGRRFRQYSMEENSNSNNNSNSVLGEGRSVVTFFLNSEESPPTITDNTEKKQQKHKNRQRASLSSIHPNNLITSSTNLSPPPFRRTSLPVQSNRQNLNLSQVHSARGLLMDLLASNNERRDLSPQVTACLRAVTVLLNSDGNLINQKGGGNLIDGSASATALTDLGIPHVADNPYNGETNIGMTSKPRVSNITFSTVTSATGLPTIAAEPSRPRSSSYWKALPSNLEENHQHHQQQSPQLSPTNTTNPFIISPTSTSSFCRHKQLISSSDVPKLKEIKENNQKQSSSSSSSSFSSSEINQTKVAEKPFLFKSTSADNNNRGGIEMTGQPKDVSPSTSGTTQKLSNSSSPTTTTKKQPKKASKTSNESLDKLSKDSECQKQPISSRKLKEKNVQEEGQKIFKTSDGTIYELNELESKCSVLGQQLQEWSFPIFNFADKYKNTVLSRLTFAIFKEADLFKTFKISYSKFFNFFHALESGYWDIPYHNQIHAADVLHGCFYLTCHSVHAFYDYHQSLEEVDDEGEEIEELSKYSNNWEEMSKRHQQQQQLFNNNNSVESTAIPLSQSMSALELMALYSAAAMHDYDHPGRTNAFLVASEDKKAILYNDRSVLENHHAAESWKLLTSQSSYNFIENLDSAETKRFRYLVLEYILATDLKQHFDIIVQFNERAPSMDLSNESDRMLISLMIIKFADINSPAKPFSLHKQWTERICQEFYEQGDEERLRNMAISPYMDRSEPAVAKLQDSFIAHIVNPLAIALNEANLLPILPGLPESELIINLTHNHQKWLNQIEFDQKFCREGEDGEGNTLEKNKTNISR</sequence>
<proteinExistence type="predicted"/>
<gene>
    <name evidence="1" type="ORF">MENTE1834_LOCUS7716</name>
</gene>
<reference evidence="1" key="1">
    <citation type="submission" date="2023-11" db="EMBL/GenBank/DDBJ databases">
        <authorList>
            <person name="Poullet M."/>
        </authorList>
    </citation>
    <scope>NUCLEOTIDE SEQUENCE</scope>
    <source>
        <strain evidence="1">E1834</strain>
    </source>
</reference>
<protein>
    <submittedName>
        <fullName evidence="1">Uncharacterized protein</fullName>
    </submittedName>
</protein>
<name>A0ACB0Y5P0_MELEN</name>